<gene>
    <name evidence="4" type="ORF">SAMN04489742_1836</name>
</gene>
<evidence type="ECO:0000256" key="3">
    <source>
        <dbReference type="SAM" id="SignalP"/>
    </source>
</evidence>
<evidence type="ECO:0000313" key="5">
    <source>
        <dbReference type="Proteomes" id="UP000181917"/>
    </source>
</evidence>
<feature type="chain" id="PRO_5010325208" evidence="3">
    <location>
        <begin position="21"/>
        <end position="452"/>
    </location>
</feature>
<keyword evidence="2" id="KW-0813">Transport</keyword>
<dbReference type="OrthoDB" id="8663148at2"/>
<dbReference type="SUPFAM" id="SSF53850">
    <property type="entry name" value="Periplasmic binding protein-like II"/>
    <property type="match status" value="1"/>
</dbReference>
<dbReference type="Proteomes" id="UP000181917">
    <property type="component" value="Unassembled WGS sequence"/>
</dbReference>
<name>A0A1H1CBF1_9MICC</name>
<protein>
    <submittedName>
        <fullName evidence="4">Carbohydrate ABC transporter substrate-binding protein, CUT1 family</fullName>
    </submittedName>
</protein>
<dbReference type="Pfam" id="PF01547">
    <property type="entry name" value="SBP_bac_1"/>
    <property type="match status" value="1"/>
</dbReference>
<keyword evidence="5" id="KW-1185">Reference proteome</keyword>
<evidence type="ECO:0000256" key="2">
    <source>
        <dbReference type="ARBA" id="ARBA00022448"/>
    </source>
</evidence>
<dbReference type="KEGG" id="acry:AC20117_08185"/>
<sequence length="452" mass="48304">MGFVRSKKAVLPLATLSALALTLSACGPGGGSEEGGGGSEAAADCNTYETYGTFDGAEVSVYSTITDLEGERLENSWVDFEECTGIDVVYEGSNEFETQIGVRAQAGNPPDVAIIPQPGLLAAHAKAGYLKPAPAEVEALVDENWSEDWKGYGTVEGTFYAAPMLASVKGYVWYVPSTFEEKGWEVPQTWDEMMTLSQTIADEGTMKPWCAGFEAGEATGWPGTDWVEDAVLRQAGPEVYDQWISHEIPFNDPQIADAFNAVGDIVKNPDYVNGGFGDVRSILSTTVEEGGQPVLDGNCAMHHQATFQAANWPEGTTVAEDGDVWAFITPGEEAGAGAITGGGEFVAAYADREEVSAFQQYMASAEFANNRVQQGAAISANKGLDPSLAQNPLDRQSIELLQDENTVFRFDASDLMPGAVGANSFWSGIVEWINGKSTEEVLDSIESSWPSE</sequence>
<reference evidence="4 5" key="1">
    <citation type="submission" date="2016-10" db="EMBL/GenBank/DDBJ databases">
        <authorList>
            <person name="de Groot N.N."/>
        </authorList>
    </citation>
    <scope>NUCLEOTIDE SEQUENCE [LARGE SCALE GENOMIC DNA]</scope>
    <source>
        <strain evidence="4 5">DSM 20117</strain>
    </source>
</reference>
<keyword evidence="3" id="KW-0732">Signal</keyword>
<dbReference type="STRING" id="37928.SAMN04489742_1836"/>
<dbReference type="InterPro" id="IPR050490">
    <property type="entry name" value="Bact_solute-bd_prot1"/>
</dbReference>
<evidence type="ECO:0000313" key="4">
    <source>
        <dbReference type="EMBL" id="SDQ61502.1"/>
    </source>
</evidence>
<feature type="signal peptide" evidence="3">
    <location>
        <begin position="1"/>
        <end position="20"/>
    </location>
</feature>
<evidence type="ECO:0000256" key="1">
    <source>
        <dbReference type="ARBA" id="ARBA00008520"/>
    </source>
</evidence>
<dbReference type="PROSITE" id="PS51257">
    <property type="entry name" value="PROKAR_LIPOPROTEIN"/>
    <property type="match status" value="1"/>
</dbReference>
<dbReference type="Gene3D" id="3.40.190.10">
    <property type="entry name" value="Periplasmic binding protein-like II"/>
    <property type="match status" value="2"/>
</dbReference>
<proteinExistence type="inferred from homology"/>
<dbReference type="EMBL" id="FNKH01000002">
    <property type="protein sequence ID" value="SDQ61502.1"/>
    <property type="molecule type" value="Genomic_DNA"/>
</dbReference>
<dbReference type="AlphaFoldDB" id="A0A1H1CBF1"/>
<dbReference type="InterPro" id="IPR006059">
    <property type="entry name" value="SBP"/>
</dbReference>
<organism evidence="4 5">
    <name type="scientific">Crystallibacter crystallopoietes</name>
    <dbReference type="NCBI Taxonomy" id="37928"/>
    <lineage>
        <taxon>Bacteria</taxon>
        <taxon>Bacillati</taxon>
        <taxon>Actinomycetota</taxon>
        <taxon>Actinomycetes</taxon>
        <taxon>Micrococcales</taxon>
        <taxon>Micrococcaceae</taxon>
        <taxon>Crystallibacter</taxon>
    </lineage>
</organism>
<dbReference type="RefSeq" id="WP_074700151.1">
    <property type="nucleotide sequence ID" value="NZ_CP018863.1"/>
</dbReference>
<dbReference type="PANTHER" id="PTHR43649">
    <property type="entry name" value="ARABINOSE-BINDING PROTEIN-RELATED"/>
    <property type="match status" value="1"/>
</dbReference>
<comment type="similarity">
    <text evidence="1">Belongs to the bacterial solute-binding protein 1 family.</text>
</comment>
<accession>A0A1H1CBF1</accession>
<dbReference type="PANTHER" id="PTHR43649:SF29">
    <property type="entry name" value="OSMOPROTECTIVE COMPOUNDS-BINDING PROTEIN GGTB"/>
    <property type="match status" value="1"/>
</dbReference>